<organism evidence="3 4">
    <name type="scientific">Heligmosomoides polygyrus</name>
    <name type="common">Parasitic roundworm</name>
    <dbReference type="NCBI Taxonomy" id="6339"/>
    <lineage>
        <taxon>Eukaryota</taxon>
        <taxon>Metazoa</taxon>
        <taxon>Ecdysozoa</taxon>
        <taxon>Nematoda</taxon>
        <taxon>Chromadorea</taxon>
        <taxon>Rhabditida</taxon>
        <taxon>Rhabditina</taxon>
        <taxon>Rhabditomorpha</taxon>
        <taxon>Strongyloidea</taxon>
        <taxon>Heligmosomidae</taxon>
        <taxon>Heligmosomoides</taxon>
    </lineage>
</organism>
<dbReference type="AlphaFoldDB" id="A0A183GLM5"/>
<reference evidence="2 3" key="1">
    <citation type="submission" date="2018-11" db="EMBL/GenBank/DDBJ databases">
        <authorList>
            <consortium name="Pathogen Informatics"/>
        </authorList>
    </citation>
    <scope>NUCLEOTIDE SEQUENCE [LARGE SCALE GENOMIC DNA]</scope>
</reference>
<evidence type="ECO:0000256" key="1">
    <source>
        <dbReference type="SAM" id="MobiDB-lite"/>
    </source>
</evidence>
<gene>
    <name evidence="2" type="ORF">HPBE_LOCUS23591</name>
</gene>
<protein>
    <submittedName>
        <fullName evidence="2 4">Uncharacterized protein</fullName>
    </submittedName>
</protein>
<dbReference type="EMBL" id="UZAH01035242">
    <property type="protein sequence ID" value="VDP39794.1"/>
    <property type="molecule type" value="Genomic_DNA"/>
</dbReference>
<accession>A0A183GLM5</accession>
<feature type="region of interest" description="Disordered" evidence="1">
    <location>
        <begin position="89"/>
        <end position="113"/>
    </location>
</feature>
<name>A0A183GLM5_HELPZ</name>
<keyword evidence="3" id="KW-1185">Reference proteome</keyword>
<feature type="compositionally biased region" description="Low complexity" evidence="1">
    <location>
        <begin position="95"/>
        <end position="105"/>
    </location>
</feature>
<accession>A0A3P8E5S9</accession>
<reference evidence="4" key="2">
    <citation type="submission" date="2019-09" db="UniProtKB">
        <authorList>
            <consortium name="WormBaseParasite"/>
        </authorList>
    </citation>
    <scope>IDENTIFICATION</scope>
</reference>
<evidence type="ECO:0000313" key="2">
    <source>
        <dbReference type="EMBL" id="VDP39794.1"/>
    </source>
</evidence>
<evidence type="ECO:0000313" key="3">
    <source>
        <dbReference type="Proteomes" id="UP000050761"/>
    </source>
</evidence>
<dbReference type="Proteomes" id="UP000050761">
    <property type="component" value="Unassembled WGS sequence"/>
</dbReference>
<sequence length="113" mass="12697">MENNGCPSQAQKPIAVRVFVRLRLLHRLVDDVTSSRSLGLCEVKRWWTPAVKTEEGKPPGPNGHQEYFLDSYDRLVPAPVHFPLLFSSRNNSPADISMTTTTTTSIEDDDDLD</sequence>
<evidence type="ECO:0000313" key="4">
    <source>
        <dbReference type="WBParaSite" id="HPBE_0002359501-mRNA-1"/>
    </source>
</evidence>
<dbReference type="WBParaSite" id="HPBE_0002359501-mRNA-1">
    <property type="protein sequence ID" value="HPBE_0002359501-mRNA-1"/>
    <property type="gene ID" value="HPBE_0002359501"/>
</dbReference>
<proteinExistence type="predicted"/>